<dbReference type="Pfam" id="PF03279">
    <property type="entry name" value="Lip_A_acyltrans"/>
    <property type="match status" value="1"/>
</dbReference>
<evidence type="ECO:0000256" key="2">
    <source>
        <dbReference type="ARBA" id="ARBA00022475"/>
    </source>
</evidence>
<evidence type="ECO:0000256" key="3">
    <source>
        <dbReference type="ARBA" id="ARBA00022519"/>
    </source>
</evidence>
<keyword evidence="5" id="KW-0472">Membrane</keyword>
<dbReference type="EMBL" id="JANUGV010000005">
    <property type="protein sequence ID" value="MCS0610105.1"/>
    <property type="molecule type" value="Genomic_DNA"/>
</dbReference>
<evidence type="ECO:0000256" key="1">
    <source>
        <dbReference type="ARBA" id="ARBA00004533"/>
    </source>
</evidence>
<gene>
    <name evidence="7" type="ORF">NX773_18215</name>
</gene>
<organism evidence="7 8">
    <name type="scientific">Massilia solisilvae</name>
    <dbReference type="NCBI Taxonomy" id="1811225"/>
    <lineage>
        <taxon>Bacteria</taxon>
        <taxon>Pseudomonadati</taxon>
        <taxon>Pseudomonadota</taxon>
        <taxon>Betaproteobacteria</taxon>
        <taxon>Burkholderiales</taxon>
        <taxon>Oxalobacteraceae</taxon>
        <taxon>Telluria group</taxon>
        <taxon>Massilia</taxon>
    </lineage>
</organism>
<evidence type="ECO:0000313" key="7">
    <source>
        <dbReference type="EMBL" id="MCS0610105.1"/>
    </source>
</evidence>
<dbReference type="PANTHER" id="PTHR30606">
    <property type="entry name" value="LIPID A BIOSYNTHESIS LAUROYL ACYLTRANSFERASE"/>
    <property type="match status" value="1"/>
</dbReference>
<dbReference type="CDD" id="cd07984">
    <property type="entry name" value="LPLAT_LABLAT-like"/>
    <property type="match status" value="1"/>
</dbReference>
<name>A0ABT2BNK2_9BURK</name>
<evidence type="ECO:0000313" key="8">
    <source>
        <dbReference type="Proteomes" id="UP001205861"/>
    </source>
</evidence>
<keyword evidence="6 7" id="KW-0012">Acyltransferase</keyword>
<dbReference type="GO" id="GO:0016746">
    <property type="term" value="F:acyltransferase activity"/>
    <property type="evidence" value="ECO:0007669"/>
    <property type="project" value="UniProtKB-KW"/>
</dbReference>
<dbReference type="PANTHER" id="PTHR30606:SF9">
    <property type="entry name" value="LIPID A BIOSYNTHESIS LAUROYLTRANSFERASE"/>
    <property type="match status" value="1"/>
</dbReference>
<keyword evidence="4" id="KW-0808">Transferase</keyword>
<reference evidence="7 8" key="1">
    <citation type="submission" date="2022-08" db="EMBL/GenBank/DDBJ databases">
        <title>Reclassification of Massilia species as members of the genera Telluria, Duganella, Pseudoduganella, Mokoshia gen. nov. and Zemynaea gen. nov. using orthogonal and non-orthogonal genome-based approaches.</title>
        <authorList>
            <person name="Bowman J.P."/>
        </authorList>
    </citation>
    <scope>NUCLEOTIDE SEQUENCE [LARGE SCALE GENOMIC DNA]</scope>
    <source>
        <strain evidence="7 8">JCM 31607</strain>
    </source>
</reference>
<evidence type="ECO:0000256" key="6">
    <source>
        <dbReference type="ARBA" id="ARBA00023315"/>
    </source>
</evidence>
<keyword evidence="8" id="KW-1185">Reference proteome</keyword>
<comment type="subcellular location">
    <subcellularLocation>
        <location evidence="1">Cell inner membrane</location>
    </subcellularLocation>
</comment>
<dbReference type="InterPro" id="IPR004960">
    <property type="entry name" value="LipA_acyltrans"/>
</dbReference>
<dbReference type="PIRSF" id="PIRSF026649">
    <property type="entry name" value="MsbB"/>
    <property type="match status" value="1"/>
</dbReference>
<proteinExistence type="predicted"/>
<evidence type="ECO:0000256" key="5">
    <source>
        <dbReference type="ARBA" id="ARBA00023136"/>
    </source>
</evidence>
<keyword evidence="3" id="KW-0997">Cell inner membrane</keyword>
<accession>A0ABT2BNK2</accession>
<sequence length="288" mass="33312">MRLLILFMWLLHFLPLPILGRFGEAVGSLMYVMIPKRRKITLTNLRLAMPELSEQERRAIAHKHFQNYARSIFERSLLWWAPAERLRRLIHIEPAVPQAEMESGPTILLCPHFVCLDVAGVASRVIPVSTIYVPQKNKTFDALLRRGRERWGPVRLITRNEGIKPILRALRDGLPYFMLPDMDFGEKDAAFVPFFGVPAATLTALPRLAATTGAKVIPVVATFLPNYQGWRVVFYPKWENYPGEDILEATRRMNAFIEERVREAPSEYFWTHKRYKTRPPGEPSLYDL</sequence>
<evidence type="ECO:0000256" key="4">
    <source>
        <dbReference type="ARBA" id="ARBA00022679"/>
    </source>
</evidence>
<comment type="caution">
    <text evidence="7">The sequence shown here is derived from an EMBL/GenBank/DDBJ whole genome shotgun (WGS) entry which is preliminary data.</text>
</comment>
<dbReference type="RefSeq" id="WP_258857715.1">
    <property type="nucleotide sequence ID" value="NZ_JANUGV010000005.1"/>
</dbReference>
<keyword evidence="2" id="KW-1003">Cell membrane</keyword>
<dbReference type="Proteomes" id="UP001205861">
    <property type="component" value="Unassembled WGS sequence"/>
</dbReference>
<protein>
    <submittedName>
        <fullName evidence="7">Lipid A biosynthesis acyltransferase</fullName>
    </submittedName>
</protein>